<sequence>MTEADRLPATASEIAVLSHADTDLITMRRAEASLNGVAIHVHCLSLQQVSSHDAMITWLDTYGVRMQMIIVRLLGRPDSIPGLATLNERACSNHFALITLSGTGELDPELNQLSNVRPDILRNVNAYWQAGGVNNAVQCLHYLSDQLLHTAHGYKPPQSLPDHGMYFPNLPFEHTLEYFQAQRNSGRPVIGVLFYRAHWASGHLNFIDCLVSALLQRDVDVIPVFTRSLRNVDSDGFPVALRLFEQAGGIDVLVNTTAFAVADVRSAVTGRASSNFDRARAFFSEIAQGESAKTVWGSMRAEQVSIAQRWRRPRSDPEYTERRSDAVQAAEKCSSVFERFGVPVLQALISSMTREQWQRSARGLNPLDTAMNVALPEFDGRMISVPVAFKTQPESSKETGTHYEALPERAERVAGLAMRVACLRKTPNAQKRIAFILTNASGKAAQIGNAVGLDAPASLMKILHAMQAHGYRIEGLPDASDQLMQQLINQGSYDEDFLTAEQMRAAVARVPADQYAQWFDALPAEPRQKMLDQWGAPPGTAYVDDNGDLMIAGLIFGHAFVALQPPRGYQMDAEAIYHQPDLAPTHHYYAFYRWLRDTWRANAIVHIGKHGTLEWLPGKGVGLSENCFPDALLADLPLFYPFIVNDPGEGAQAKRRGHAVVVDHLMPAMTTADTYGPLEELTQLIDEYYRVEALDPQKLPLLQQQIGDLIKQARLDTDLGLLRRYPHHDEHERTAPAHFADMASADFTHLLEDIDGYLCELGAAQIRDGLHILGEIPAGDPLIDLICAITRLSNFDAPSLPESIAHAFGLDWPALQANKGMRLSIDTTALAAIAQRPLHTHADAVEAILTCARALIADFQTRHFDLGSIDASISAALRRPATEALRQALRFVATTLVPNLQRTRDEIDHLLGGLNGRYVPAGPSGAPTRGMAHVLPTGRNFYSVDPHAIPSMAAVRIGERLADEVLRRHLNENGGYPESIGISIWGTSTMRTHGDDIAEVLALLGVKPVWQAENRRVTRFTVIPLAQLGRPRIDVTVRISGFFRDAFPHLIGFLDEVIQHVAQLNEPCELNFVRKHYLDEIRCTSQAPLPAETLKRRALYRIFGAKPGSYGAGILPLIQAQNWQSRNDLARAYLEWGGYVYTRDEYGVEAHETFRARLACIDIALHNQDNREHDLFDSDDYFQFHGGMIAAIHGLTGRRPRHYFGDTHDPARPQVRDLKQEALRVFRSRVVNPKWLAGIQRHGYKGGLELNATVDYLFGYDATADILDDWMYENVAQTYTLNPGIRRFLTASNPWALYAMTERLLEAAQRGLWRKPADATLRALTQLHLDTEALLEARGE</sequence>
<comment type="caution">
    <text evidence="3">The sequence shown here is derived from an EMBL/GenBank/DDBJ whole genome shotgun (WGS) entry which is preliminary data.</text>
</comment>
<name>G2JAK3_9BURK</name>
<dbReference type="RefSeq" id="WP_006682935.1">
    <property type="nucleotide sequence ID" value="NZ_CAFB01000048.1"/>
</dbReference>
<keyword evidence="3" id="KW-0436">Ligase</keyword>
<dbReference type="CDD" id="cd10150">
    <property type="entry name" value="CobN_like"/>
    <property type="match status" value="1"/>
</dbReference>
<evidence type="ECO:0000259" key="2">
    <source>
        <dbReference type="Pfam" id="PF02514"/>
    </source>
</evidence>
<dbReference type="Proteomes" id="UP000054051">
    <property type="component" value="Unassembled WGS sequence"/>
</dbReference>
<reference evidence="3 4" key="1">
    <citation type="submission" date="2011-08" db="EMBL/GenBank/DDBJ databases">
        <title>The genome of the obligate endobacterium of an arbuscular mycorrhizal fungus reveals an interphylum network of nutritional interactions.</title>
        <authorList>
            <person name="Ghignone S."/>
            <person name="Salvioli A."/>
            <person name="Anca I."/>
            <person name="Lumini E."/>
            <person name="Ortu G."/>
            <person name="Petiti L."/>
            <person name="Cruveiller S."/>
            <person name="Bianciotto V."/>
            <person name="Piffanelli P."/>
            <person name="Lanfranco L."/>
            <person name="Bonfante P."/>
        </authorList>
    </citation>
    <scope>NUCLEOTIDE SEQUENCE [LARGE SCALE GENOMIC DNA]</scope>
    <source>
        <strain evidence="3 4">BEG34</strain>
    </source>
</reference>
<gene>
    <name evidence="3" type="primary">cobN</name>
    <name evidence="3" type="ORF">CAGGBEG34_300005</name>
</gene>
<accession>G2JAK3</accession>
<evidence type="ECO:0000256" key="1">
    <source>
        <dbReference type="NCBIfam" id="TIGR02257"/>
    </source>
</evidence>
<keyword evidence="4" id="KW-1185">Reference proteome</keyword>
<dbReference type="eggNOG" id="COG1429">
    <property type="taxonomic scope" value="Bacteria"/>
</dbReference>
<dbReference type="InterPro" id="IPR003672">
    <property type="entry name" value="CobN/Mg_chltase"/>
</dbReference>
<dbReference type="GO" id="GO:0009236">
    <property type="term" value="P:cobalamin biosynthetic process"/>
    <property type="evidence" value="ECO:0007669"/>
    <property type="project" value="UniProtKB-UniRule"/>
</dbReference>
<evidence type="ECO:0000313" key="4">
    <source>
        <dbReference type="Proteomes" id="UP000054051"/>
    </source>
</evidence>
<dbReference type="EC" id="6.6.1.2" evidence="1"/>
<dbReference type="Pfam" id="PF02514">
    <property type="entry name" value="CobN-Mg_chel"/>
    <property type="match status" value="1"/>
</dbReference>
<dbReference type="STRING" id="1070319.CAGGBEG34_300005"/>
<dbReference type="PANTHER" id="PTHR44119:SF4">
    <property type="entry name" value="AEROBIC COBALTOCHELATASE SUBUNIT COBN"/>
    <property type="match status" value="1"/>
</dbReference>
<feature type="domain" description="CobN/magnesium chelatase" evidence="2">
    <location>
        <begin position="126"/>
        <end position="1318"/>
    </location>
</feature>
<dbReference type="PANTHER" id="PTHR44119">
    <property type="entry name" value="MAGNESIUM-CHELATASE SUBUNIT CHLH, CHLOROPLASTIC"/>
    <property type="match status" value="1"/>
</dbReference>
<proteinExistence type="predicted"/>
<organism evidence="3 4">
    <name type="scientific">Candidatus Glomeribacter gigasporarum BEG34</name>
    <dbReference type="NCBI Taxonomy" id="1070319"/>
    <lineage>
        <taxon>Bacteria</taxon>
        <taxon>Pseudomonadati</taxon>
        <taxon>Pseudomonadota</taxon>
        <taxon>Betaproteobacteria</taxon>
        <taxon>Burkholderiales</taxon>
        <taxon>Burkholderiaceae</taxon>
        <taxon>Candidatus Glomeribacter</taxon>
    </lineage>
</organism>
<protein>
    <recommendedName>
        <fullName evidence="1">Cobaltochelatase subunit CobN</fullName>
        <ecNumber evidence="1">6.6.1.2</ecNumber>
    </recommendedName>
</protein>
<dbReference type="EMBL" id="CAFB01000048">
    <property type="protein sequence ID" value="CCD29805.1"/>
    <property type="molecule type" value="Genomic_DNA"/>
</dbReference>
<evidence type="ECO:0000313" key="3">
    <source>
        <dbReference type="EMBL" id="CCD29805.1"/>
    </source>
</evidence>
<dbReference type="GO" id="GO:0051116">
    <property type="term" value="F:cobaltochelatase activity"/>
    <property type="evidence" value="ECO:0007669"/>
    <property type="project" value="UniProtKB-UniRule"/>
</dbReference>
<dbReference type="InterPro" id="IPR011953">
    <property type="entry name" value="Cobalto_CobN"/>
</dbReference>
<dbReference type="NCBIfam" id="TIGR02257">
    <property type="entry name" value="cobalto_cobN"/>
    <property type="match status" value="1"/>
</dbReference>